<dbReference type="InterPro" id="IPR003776">
    <property type="entry name" value="YcaO-like_dom"/>
</dbReference>
<dbReference type="EMBL" id="MZXX01000019">
    <property type="protein sequence ID" value="RXT44555.1"/>
    <property type="molecule type" value="Genomic_DNA"/>
</dbReference>
<dbReference type="RefSeq" id="WP_129468817.1">
    <property type="nucleotide sequence ID" value="NZ_MZXX01000019.1"/>
</dbReference>
<dbReference type="Pfam" id="PF02624">
    <property type="entry name" value="YcaO"/>
    <property type="match status" value="1"/>
</dbReference>
<feature type="domain" description="YcaO" evidence="1">
    <location>
        <begin position="59"/>
        <end position="382"/>
    </location>
</feature>
<evidence type="ECO:0000313" key="2">
    <source>
        <dbReference type="EMBL" id="RXT44555.1"/>
    </source>
</evidence>
<dbReference type="AlphaFoldDB" id="A0A4Q1UZD4"/>
<dbReference type="PANTHER" id="PTHR37809:SF1">
    <property type="entry name" value="RIBOSOMAL PROTEIN S12 METHYLTHIOTRANSFERASE ACCESSORY FACTOR YCAO"/>
    <property type="match status" value="1"/>
</dbReference>
<accession>A0A4Q1UZD4</accession>
<dbReference type="Gene3D" id="3.30.160.660">
    <property type="match status" value="1"/>
</dbReference>
<name>A0A4Q1UZD4_9HYPH</name>
<dbReference type="PANTHER" id="PTHR37809">
    <property type="entry name" value="RIBOSOMAL PROTEIN S12 METHYLTHIOTRANSFERASE ACCESSORY FACTOR YCAO"/>
    <property type="match status" value="1"/>
</dbReference>
<evidence type="ECO:0000259" key="1">
    <source>
        <dbReference type="PROSITE" id="PS51664"/>
    </source>
</evidence>
<dbReference type="PROSITE" id="PS51664">
    <property type="entry name" value="YCAO"/>
    <property type="match status" value="1"/>
</dbReference>
<protein>
    <recommendedName>
        <fullName evidence="1">YcaO domain-containing protein</fullName>
    </recommendedName>
</protein>
<sequence>MEHYERVGPPADEALTYLMSMRQALGITRIADITGLDRVGIPVVQATRPFSLSNAVAQGKGASLARAAISAILESAEGFFAERIEYFDVIHGSAKSLEIPSGRYETWLREPTLADWRDKDTAWVSAENLLGGKCDLVPLELVHTAYLVPPSPCDGIFTPTTTGLAAALDETDAITHGILECVERDAIARALQTHGFLQHQRIDPATIDDARVLALLGELARKDMIVGLWLAPSPVGLPVIWCHLMESNPRETALLHLPADGSAAAFDPAAAAVQAIREAAQARLAAISGARDDMTRASYPRYPDWQLIEAHRQLITGGRKDVSFARQRAYRAAGGQTLRGSLLARLEESGINAVYLIRLNTSPWNRLSVVRMVIPQLYPLVE</sequence>
<comment type="caution">
    <text evidence="2">The sequence shown here is derived from an EMBL/GenBank/DDBJ whole genome shotgun (WGS) entry which is preliminary data.</text>
</comment>
<reference evidence="2 3" key="1">
    <citation type="submission" date="2017-03" db="EMBL/GenBank/DDBJ databases">
        <authorList>
            <person name="Safronova V.I."/>
            <person name="Sazanova A.L."/>
            <person name="Chirak E.R."/>
        </authorList>
    </citation>
    <scope>NUCLEOTIDE SEQUENCE [LARGE SCALE GENOMIC DNA]</scope>
    <source>
        <strain evidence="2 3">Opo-242</strain>
    </source>
</reference>
<gene>
    <name evidence="2" type="ORF">B5V01_17700</name>
</gene>
<organism evidence="2 3">
    <name type="scientific">Mesorhizobium erdmanii</name>
    <dbReference type="NCBI Taxonomy" id="1777866"/>
    <lineage>
        <taxon>Bacteria</taxon>
        <taxon>Pseudomonadati</taxon>
        <taxon>Pseudomonadota</taxon>
        <taxon>Alphaproteobacteria</taxon>
        <taxon>Hyphomicrobiales</taxon>
        <taxon>Phyllobacteriaceae</taxon>
        <taxon>Mesorhizobium</taxon>
    </lineage>
</organism>
<evidence type="ECO:0000313" key="3">
    <source>
        <dbReference type="Proteomes" id="UP000290444"/>
    </source>
</evidence>
<dbReference type="Proteomes" id="UP000290444">
    <property type="component" value="Unassembled WGS sequence"/>
</dbReference>
<dbReference type="NCBIfam" id="TIGR00702">
    <property type="entry name" value="YcaO-type kinase domain"/>
    <property type="match status" value="1"/>
</dbReference>
<proteinExistence type="predicted"/>